<feature type="domain" description="HIT-type" evidence="3">
    <location>
        <begin position="25"/>
        <end position="57"/>
    </location>
</feature>
<dbReference type="PANTHER" id="PTHR15555">
    <property type="entry name" value="ZINC FINGER HIT DOMAIN CONTAINING PROTEIN 2 PROTEIN FON -RELATED"/>
    <property type="match status" value="1"/>
</dbReference>
<dbReference type="InterPro" id="IPR007529">
    <property type="entry name" value="Znf_HIT"/>
</dbReference>
<reference evidence="4 5" key="1">
    <citation type="submission" date="2017-09" db="EMBL/GenBank/DDBJ databases">
        <title>WGS assembly of Aquilegia coerulea Goldsmith.</title>
        <authorList>
            <person name="Hodges S."/>
            <person name="Kramer E."/>
            <person name="Nordborg M."/>
            <person name="Tomkins J."/>
            <person name="Borevitz J."/>
            <person name="Derieg N."/>
            <person name="Yan J."/>
            <person name="Mihaltcheva S."/>
            <person name="Hayes R.D."/>
            <person name="Rokhsar D."/>
        </authorList>
    </citation>
    <scope>NUCLEOTIDE SEQUENCE [LARGE SCALE GENOMIC DNA]</scope>
    <source>
        <strain evidence="5">cv. Goldsmith</strain>
    </source>
</reference>
<feature type="region of interest" description="Disordered" evidence="2">
    <location>
        <begin position="177"/>
        <end position="198"/>
    </location>
</feature>
<sequence>MEEIVVTSEKASNSFATSTETRNICHVCQKQFSQYTCPRCNSRYCSLDCYKSHSSRCTESFMRENVVEELGQMQPDDETKMKMIDILKRFHSEEEMEPMDEDDGPSLSEETIQKIISGNQLSLDDLSAEERKQFQRAMASGELSKLIEPWEPWWLKPSARNISLGREGAQLVQPVQQQDTPQHGMECSRSTEIPPGPETPLPPIYKLTSTRPSPLLAVHLVDAMYSYCFTIRLYNGDWQSDALDAAMVVLSLSNVLGEGGQPETVSEALAHCLELTCSPAYRHAGGLRFGLGLLDDIVRLLNLGGPAMICLLCDLQRLIHAARAELQSEKPANLKKREIKNKLKFADRKVYFLMCWVHEQPGEAWSSLAAMVDVQKKSIAVTGHGEHRKPVQFDSKESKGKVLIEEVL</sequence>
<dbReference type="Proteomes" id="UP000230069">
    <property type="component" value="Unassembled WGS sequence"/>
</dbReference>
<keyword evidence="1" id="KW-0863">Zinc-finger</keyword>
<keyword evidence="1" id="KW-0479">Metal-binding</keyword>
<evidence type="ECO:0000313" key="5">
    <source>
        <dbReference type="Proteomes" id="UP000230069"/>
    </source>
</evidence>
<organism evidence="4 5">
    <name type="scientific">Aquilegia coerulea</name>
    <name type="common">Rocky mountain columbine</name>
    <dbReference type="NCBI Taxonomy" id="218851"/>
    <lineage>
        <taxon>Eukaryota</taxon>
        <taxon>Viridiplantae</taxon>
        <taxon>Streptophyta</taxon>
        <taxon>Embryophyta</taxon>
        <taxon>Tracheophyta</taxon>
        <taxon>Spermatophyta</taxon>
        <taxon>Magnoliopsida</taxon>
        <taxon>Ranunculales</taxon>
        <taxon>Ranunculaceae</taxon>
        <taxon>Thalictroideae</taxon>
        <taxon>Aquilegia</taxon>
    </lineage>
</organism>
<dbReference type="PANTHER" id="PTHR15555:SF0">
    <property type="entry name" value="ZINC FINGER HIT DOMAIN-CONTAINING PROTEIN 2"/>
    <property type="match status" value="1"/>
</dbReference>
<dbReference type="Gene3D" id="3.30.60.190">
    <property type="match status" value="1"/>
</dbReference>
<dbReference type="SUPFAM" id="SSF144232">
    <property type="entry name" value="HIT/MYND zinc finger-like"/>
    <property type="match status" value="1"/>
</dbReference>
<keyword evidence="1" id="KW-0862">Zinc</keyword>
<evidence type="ECO:0000259" key="3">
    <source>
        <dbReference type="PROSITE" id="PS51083"/>
    </source>
</evidence>
<evidence type="ECO:0000313" key="4">
    <source>
        <dbReference type="EMBL" id="PIA27187.1"/>
    </source>
</evidence>
<dbReference type="OrthoDB" id="18412at2759"/>
<dbReference type="GO" id="GO:0008270">
    <property type="term" value="F:zinc ion binding"/>
    <property type="evidence" value="ECO:0007669"/>
    <property type="project" value="UniProtKB-UniRule"/>
</dbReference>
<dbReference type="InterPro" id="IPR039646">
    <property type="entry name" value="ZNHIT2"/>
</dbReference>
<dbReference type="InParanoid" id="A0A2G5C8Q1"/>
<dbReference type="AlphaFoldDB" id="A0A2G5C8Q1"/>
<dbReference type="CDD" id="cd23024">
    <property type="entry name" value="zf-HIT_ZNHIT2-3"/>
    <property type="match status" value="1"/>
</dbReference>
<dbReference type="Pfam" id="PF04438">
    <property type="entry name" value="zf-HIT"/>
    <property type="match status" value="1"/>
</dbReference>
<evidence type="ECO:0000256" key="2">
    <source>
        <dbReference type="SAM" id="MobiDB-lite"/>
    </source>
</evidence>
<gene>
    <name evidence="4" type="ORF">AQUCO_08200007v1</name>
</gene>
<name>A0A2G5C8Q1_AQUCA</name>
<accession>A0A2G5C8Q1</accession>
<dbReference type="FunCoup" id="A0A2G5C8Q1">
    <property type="interactions" value="1748"/>
</dbReference>
<keyword evidence="5" id="KW-1185">Reference proteome</keyword>
<protein>
    <recommendedName>
        <fullName evidence="3">HIT-type domain-containing protein</fullName>
    </recommendedName>
</protein>
<dbReference type="STRING" id="218851.A0A2G5C8Q1"/>
<dbReference type="PROSITE" id="PS51083">
    <property type="entry name" value="ZF_HIT"/>
    <property type="match status" value="1"/>
</dbReference>
<dbReference type="EMBL" id="KZ305099">
    <property type="protein sequence ID" value="PIA27187.1"/>
    <property type="molecule type" value="Genomic_DNA"/>
</dbReference>
<proteinExistence type="predicted"/>
<evidence type="ECO:0000256" key="1">
    <source>
        <dbReference type="PROSITE-ProRule" id="PRU00453"/>
    </source>
</evidence>